<proteinExistence type="predicted"/>
<evidence type="ECO:0000256" key="1">
    <source>
        <dbReference type="ARBA" id="ARBA00004370"/>
    </source>
</evidence>
<organism evidence="6 7">
    <name type="scientific">Blastopirellula marina</name>
    <dbReference type="NCBI Taxonomy" id="124"/>
    <lineage>
        <taxon>Bacteria</taxon>
        <taxon>Pseudomonadati</taxon>
        <taxon>Planctomycetota</taxon>
        <taxon>Planctomycetia</taxon>
        <taxon>Pirellulales</taxon>
        <taxon>Pirellulaceae</taxon>
        <taxon>Blastopirellula</taxon>
    </lineage>
</organism>
<protein>
    <recommendedName>
        <fullName evidence="5">NolW-like domain-containing protein</fullName>
    </recommendedName>
</protein>
<feature type="region of interest" description="Disordered" evidence="4">
    <location>
        <begin position="1010"/>
        <end position="1055"/>
    </location>
</feature>
<gene>
    <name evidence="6" type="ORF">C5Y96_14520</name>
</gene>
<dbReference type="EMBL" id="PUIA01000038">
    <property type="protein sequence ID" value="PQO30676.1"/>
    <property type="molecule type" value="Genomic_DNA"/>
</dbReference>
<evidence type="ECO:0000313" key="6">
    <source>
        <dbReference type="EMBL" id="PQO30676.1"/>
    </source>
</evidence>
<feature type="compositionally biased region" description="Basic and acidic residues" evidence="4">
    <location>
        <begin position="637"/>
        <end position="666"/>
    </location>
</feature>
<comment type="subcellular location">
    <subcellularLocation>
        <location evidence="1">Membrane</location>
    </subcellularLocation>
</comment>
<dbReference type="InterPro" id="IPR005644">
    <property type="entry name" value="NolW-like"/>
</dbReference>
<dbReference type="Gene3D" id="3.30.1370.120">
    <property type="match status" value="4"/>
</dbReference>
<comment type="caution">
    <text evidence="6">The sequence shown here is derived from an EMBL/GenBank/DDBJ whole genome shotgun (WGS) entry which is preliminary data.</text>
</comment>
<feature type="compositionally biased region" description="Basic and acidic residues" evidence="4">
    <location>
        <begin position="915"/>
        <end position="925"/>
    </location>
</feature>
<dbReference type="Proteomes" id="UP000240009">
    <property type="component" value="Unassembled WGS sequence"/>
</dbReference>
<dbReference type="GO" id="GO:0016020">
    <property type="term" value="C:membrane"/>
    <property type="evidence" value="ECO:0007669"/>
    <property type="project" value="UniProtKB-SubCell"/>
</dbReference>
<dbReference type="GO" id="GO:0015627">
    <property type="term" value="C:type II protein secretion system complex"/>
    <property type="evidence" value="ECO:0007669"/>
    <property type="project" value="TreeGrafter"/>
</dbReference>
<evidence type="ECO:0000313" key="7">
    <source>
        <dbReference type="Proteomes" id="UP000240009"/>
    </source>
</evidence>
<evidence type="ECO:0000256" key="3">
    <source>
        <dbReference type="ARBA" id="ARBA00023136"/>
    </source>
</evidence>
<dbReference type="Pfam" id="PF03958">
    <property type="entry name" value="Secretin_N"/>
    <property type="match status" value="1"/>
</dbReference>
<accession>A0A2S8FET9</accession>
<feature type="compositionally biased region" description="Polar residues" evidence="4">
    <location>
        <begin position="902"/>
        <end position="914"/>
    </location>
</feature>
<dbReference type="GO" id="GO:0009306">
    <property type="term" value="P:protein secretion"/>
    <property type="evidence" value="ECO:0007669"/>
    <property type="project" value="TreeGrafter"/>
</dbReference>
<dbReference type="PANTHER" id="PTHR30332">
    <property type="entry name" value="PROBABLE GENERAL SECRETION PATHWAY PROTEIN D"/>
    <property type="match status" value="1"/>
</dbReference>
<dbReference type="InterPro" id="IPR050810">
    <property type="entry name" value="Bact_Secretion_Sys_Channel"/>
</dbReference>
<evidence type="ECO:0000259" key="5">
    <source>
        <dbReference type="Pfam" id="PF03958"/>
    </source>
</evidence>
<dbReference type="AlphaFoldDB" id="A0A2S8FET9"/>
<feature type="region of interest" description="Disordered" evidence="4">
    <location>
        <begin position="58"/>
        <end position="147"/>
    </location>
</feature>
<feature type="domain" description="NolW-like" evidence="5">
    <location>
        <begin position="441"/>
        <end position="503"/>
    </location>
</feature>
<dbReference type="InterPro" id="IPR038591">
    <property type="entry name" value="NolW-like_sf"/>
</dbReference>
<name>A0A2S8FET9_9BACT</name>
<feature type="region of interest" description="Disordered" evidence="4">
    <location>
        <begin position="637"/>
        <end position="669"/>
    </location>
</feature>
<evidence type="ECO:0000256" key="4">
    <source>
        <dbReference type="SAM" id="MobiDB-lite"/>
    </source>
</evidence>
<keyword evidence="3" id="KW-0472">Membrane</keyword>
<feature type="region of interest" description="Disordered" evidence="4">
    <location>
        <begin position="902"/>
        <end position="930"/>
    </location>
</feature>
<feature type="compositionally biased region" description="Low complexity" evidence="4">
    <location>
        <begin position="1012"/>
        <end position="1048"/>
    </location>
</feature>
<feature type="region of interest" description="Disordered" evidence="4">
    <location>
        <begin position="359"/>
        <end position="390"/>
    </location>
</feature>
<keyword evidence="2" id="KW-0732">Signal</keyword>
<dbReference type="PANTHER" id="PTHR30332:SF24">
    <property type="entry name" value="SECRETIN GSPD-RELATED"/>
    <property type="match status" value="1"/>
</dbReference>
<sequence length="1055" mass="118024">MTKDNEPVLITTHRLTVQRLIPTRSPMIFRLSSAFRCVGLCFVVIALTCLPGISRGQEDAVPQMQSGAIQVRPEGGPRMRGPRPSPGGEQPKPEPGQPEPKKEEGKPDDNKAEAKPGENPMGGSKGPIQRKDEPEQPSDPEELKVRPDERGMVRFNFRGQAWPDVLDWLADISNTSLDWQELPGDYLNLTTQRAYSVDEVRDLLNERLMTRGYTILQQQEGFVVAKLEGLNPGRVPRVHSEDLRHRDAHEFVKVSFPLSWLMAEDAVEELKPMLSKHGSMSALATSNRLEVLDVVSNLREIQHVLQEEQSSEVRSSKVHEFFLRYTRAEDVMAQLESLLGVSKSGGGGMSAMNPQMMQQMQQMQQQMMQQMQQQRQQPGGSSGARRRSNTPDDIHLVINSRQNSIIAHAPPDKIVVIAEAVKMFDVPPQPGATIGANFQRVKVFRLAQLDPKALQAMLLQAGNLDPTTQLVADDKNKALIAYATPADQITIEALISKLDGTGRQFKVIRLRRLQADYVAGSIQFMMGSEEEEEDSSSRRGYYSFYGYGRQQEDTKSKDKFRVDADVVNNRLLLWANEVELEAVENLLVQLGEIPSGGDSQRGRLRTLDLGSSQSAQDLIKKLKEVWPQLSSAPLKIEVAEPKKVPEPKPEPEPSKPKETEQEKPETDSAVMHQHGMTVPVHLAVATQQEDADSQEADTADDDLLEGLSQEELKQKYFPQAATKNEEKKPGGDQPVVIQIDENGRMTLSSENPAVLDLLEDILLEITPPAKDYEVFTLKHAPALYVSWNLEDFFEEEEEKDTNARSPWFWDFNQQEEKEDPRRLSQRAPIKFLADIDTNTILVQNASAEQLATIRELIELYDKPEPVAEQSKRLNATYAVRYSRATAIAESVKEVFRDLLSSNDKSLQAPPQQQGGDRERNDERSASDYVSRSGSAFRGKLSIGVDDISNTLLISTEGESLMTLVMDMVKRIDESAKQVSTVRVVNLKTGVGGDQFRELLNRLLEKTDPQLLQQQQQQMQNQNGQPGGPQPNQNGPRGPRNGQQNRGQPVGFDANN</sequence>
<feature type="compositionally biased region" description="Low complexity" evidence="4">
    <location>
        <begin position="359"/>
        <end position="377"/>
    </location>
</feature>
<evidence type="ECO:0000256" key="2">
    <source>
        <dbReference type="ARBA" id="ARBA00022729"/>
    </source>
</evidence>
<feature type="compositionally biased region" description="Basic and acidic residues" evidence="4">
    <location>
        <begin position="99"/>
        <end position="116"/>
    </location>
</feature>
<reference evidence="6 7" key="1">
    <citation type="submission" date="2018-02" db="EMBL/GenBank/DDBJ databases">
        <title>Comparative genomes isolates from brazilian mangrove.</title>
        <authorList>
            <person name="Araujo J.E."/>
            <person name="Taketani R.G."/>
            <person name="Silva M.C.P."/>
            <person name="Loureco M.V."/>
            <person name="Andreote F.D."/>
        </authorList>
    </citation>
    <scope>NUCLEOTIDE SEQUENCE [LARGE SCALE GENOMIC DNA]</scope>
    <source>
        <strain evidence="6 7">HEX-2 MGV</strain>
    </source>
</reference>